<keyword evidence="1" id="KW-1133">Transmembrane helix</keyword>
<dbReference type="NCBIfam" id="TIGR03510">
    <property type="entry name" value="XapX"/>
    <property type="match status" value="1"/>
</dbReference>
<dbReference type="InterPro" id="IPR020017">
    <property type="entry name" value="XapX_domain"/>
</dbReference>
<dbReference type="Proteomes" id="UP000198518">
    <property type="component" value="Unassembled WGS sequence"/>
</dbReference>
<dbReference type="OrthoDB" id="305804at2157"/>
<evidence type="ECO:0000313" key="3">
    <source>
        <dbReference type="Proteomes" id="UP000198518"/>
    </source>
</evidence>
<sequence>MNTTFVVLATLAGVTIGAIFAFLRIPVPAPHSLGGVMGVFGIWLGYRIIDHVGVGFDAVEYLGL</sequence>
<evidence type="ECO:0000313" key="2">
    <source>
        <dbReference type="EMBL" id="SEV88951.1"/>
    </source>
</evidence>
<accession>A0A1I0MKT1</accession>
<dbReference type="STRING" id="355548.SAMN04487945_0157"/>
<protein>
    <submittedName>
        <fullName evidence="2">XapX domain-containing protein</fullName>
    </submittedName>
</protein>
<keyword evidence="3" id="KW-1185">Reference proteome</keyword>
<name>A0A1I0MKT1_9EURY</name>
<reference evidence="2 3" key="1">
    <citation type="submission" date="2016-10" db="EMBL/GenBank/DDBJ databases">
        <authorList>
            <person name="de Groot N.N."/>
        </authorList>
    </citation>
    <scope>NUCLEOTIDE SEQUENCE [LARGE SCALE GENOMIC DNA]</scope>
    <source>
        <strain evidence="2 3">CGMCC 1.5337</strain>
    </source>
</reference>
<keyword evidence="1" id="KW-0472">Membrane</keyword>
<dbReference type="EMBL" id="FOJA01000001">
    <property type="protein sequence ID" value="SEV88951.1"/>
    <property type="molecule type" value="Genomic_DNA"/>
</dbReference>
<feature type="transmembrane region" description="Helical" evidence="1">
    <location>
        <begin position="6"/>
        <end position="25"/>
    </location>
</feature>
<evidence type="ECO:0000256" key="1">
    <source>
        <dbReference type="SAM" id="Phobius"/>
    </source>
</evidence>
<gene>
    <name evidence="2" type="ORF">SAMN04487945_0157</name>
</gene>
<organism evidence="2 3">
    <name type="scientific">Halobacterium jilantaiense</name>
    <dbReference type="NCBI Taxonomy" id="355548"/>
    <lineage>
        <taxon>Archaea</taxon>
        <taxon>Methanobacteriati</taxon>
        <taxon>Methanobacteriota</taxon>
        <taxon>Stenosarchaea group</taxon>
        <taxon>Halobacteria</taxon>
        <taxon>Halobacteriales</taxon>
        <taxon>Halobacteriaceae</taxon>
        <taxon>Halobacterium</taxon>
    </lineage>
</organism>
<keyword evidence="1" id="KW-0812">Transmembrane</keyword>
<dbReference type="AlphaFoldDB" id="A0A1I0MKT1"/>
<dbReference type="RefSeq" id="WP_089667246.1">
    <property type="nucleotide sequence ID" value="NZ_FOJA01000001.1"/>
</dbReference>
<proteinExistence type="predicted"/>